<sequence>MCRSVSSTLSVSRLYTTRCSCQPNAEALRLSEPAVVSINALIYISAAALPGRDMARAQSPAEKPFRAAARRRRLADSGEANSRQPSGKDPHCTLHLASDVHAALPLRL</sequence>
<protein>
    <submittedName>
        <fullName evidence="1">Uncharacterized protein</fullName>
    </submittedName>
</protein>
<evidence type="ECO:0000313" key="1">
    <source>
        <dbReference type="EMBL" id="KAH6941260.1"/>
    </source>
</evidence>
<keyword evidence="2" id="KW-1185">Reference proteome</keyword>
<organism evidence="1 2">
    <name type="scientific">Hyalomma asiaticum</name>
    <name type="common">Tick</name>
    <dbReference type="NCBI Taxonomy" id="266040"/>
    <lineage>
        <taxon>Eukaryota</taxon>
        <taxon>Metazoa</taxon>
        <taxon>Ecdysozoa</taxon>
        <taxon>Arthropoda</taxon>
        <taxon>Chelicerata</taxon>
        <taxon>Arachnida</taxon>
        <taxon>Acari</taxon>
        <taxon>Parasitiformes</taxon>
        <taxon>Ixodida</taxon>
        <taxon>Ixodoidea</taxon>
        <taxon>Ixodidae</taxon>
        <taxon>Hyalomminae</taxon>
        <taxon>Hyalomma</taxon>
    </lineage>
</organism>
<name>A0ACB7T2V3_HYAAI</name>
<gene>
    <name evidence="1" type="ORF">HPB50_015378</name>
</gene>
<reference evidence="1" key="1">
    <citation type="submission" date="2020-05" db="EMBL/GenBank/DDBJ databases">
        <title>Large-scale comparative analyses of tick genomes elucidate their genetic diversity and vector capacities.</title>
        <authorList>
            <person name="Jia N."/>
            <person name="Wang J."/>
            <person name="Shi W."/>
            <person name="Du L."/>
            <person name="Sun Y."/>
            <person name="Zhan W."/>
            <person name="Jiang J."/>
            <person name="Wang Q."/>
            <person name="Zhang B."/>
            <person name="Ji P."/>
            <person name="Sakyi L.B."/>
            <person name="Cui X."/>
            <person name="Yuan T."/>
            <person name="Jiang B."/>
            <person name="Yang W."/>
            <person name="Lam T.T.-Y."/>
            <person name="Chang Q."/>
            <person name="Ding S."/>
            <person name="Wang X."/>
            <person name="Zhu J."/>
            <person name="Ruan X."/>
            <person name="Zhao L."/>
            <person name="Wei J."/>
            <person name="Que T."/>
            <person name="Du C."/>
            <person name="Cheng J."/>
            <person name="Dai P."/>
            <person name="Han X."/>
            <person name="Huang E."/>
            <person name="Gao Y."/>
            <person name="Liu J."/>
            <person name="Shao H."/>
            <person name="Ye R."/>
            <person name="Li L."/>
            <person name="Wei W."/>
            <person name="Wang X."/>
            <person name="Wang C."/>
            <person name="Yang T."/>
            <person name="Huo Q."/>
            <person name="Li W."/>
            <person name="Guo W."/>
            <person name="Chen H."/>
            <person name="Zhou L."/>
            <person name="Ni X."/>
            <person name="Tian J."/>
            <person name="Zhou Y."/>
            <person name="Sheng Y."/>
            <person name="Liu T."/>
            <person name="Pan Y."/>
            <person name="Xia L."/>
            <person name="Li J."/>
            <person name="Zhao F."/>
            <person name="Cao W."/>
        </authorList>
    </citation>
    <scope>NUCLEOTIDE SEQUENCE</scope>
    <source>
        <strain evidence="1">Hyas-2018</strain>
    </source>
</reference>
<dbReference type="Proteomes" id="UP000821845">
    <property type="component" value="Chromosome 11"/>
</dbReference>
<accession>A0ACB7T2V3</accession>
<evidence type="ECO:0000313" key="2">
    <source>
        <dbReference type="Proteomes" id="UP000821845"/>
    </source>
</evidence>
<dbReference type="EMBL" id="CM023491">
    <property type="protein sequence ID" value="KAH6941260.1"/>
    <property type="molecule type" value="Genomic_DNA"/>
</dbReference>
<proteinExistence type="predicted"/>
<comment type="caution">
    <text evidence="1">The sequence shown here is derived from an EMBL/GenBank/DDBJ whole genome shotgun (WGS) entry which is preliminary data.</text>
</comment>